<keyword evidence="11 14" id="KW-0472">Membrane</keyword>
<dbReference type="RefSeq" id="WP_265219843.1">
    <property type="nucleotide sequence ID" value="NZ_JAPEUL010000009.1"/>
</dbReference>
<evidence type="ECO:0000256" key="1">
    <source>
        <dbReference type="ARBA" id="ARBA00001970"/>
    </source>
</evidence>
<accession>A0ABT3KIX4</accession>
<protein>
    <submittedName>
        <fullName evidence="16">Cytochrome b</fullName>
    </submittedName>
</protein>
<comment type="subcellular location">
    <subcellularLocation>
        <location evidence="2">Cell membrane</location>
        <topology evidence="2">Multi-pass membrane protein</topology>
    </subcellularLocation>
</comment>
<dbReference type="EMBL" id="JAPEUL010000009">
    <property type="protein sequence ID" value="MCW4630490.1"/>
    <property type="molecule type" value="Genomic_DNA"/>
</dbReference>
<feature type="transmembrane region" description="Helical" evidence="14">
    <location>
        <begin position="170"/>
        <end position="190"/>
    </location>
</feature>
<evidence type="ECO:0000256" key="9">
    <source>
        <dbReference type="ARBA" id="ARBA00022989"/>
    </source>
</evidence>
<comment type="caution">
    <text evidence="16">The sequence shown here is derived from an EMBL/GenBank/DDBJ whole genome shotgun (WGS) entry which is preliminary data.</text>
</comment>
<keyword evidence="7" id="KW-0479">Metal-binding</keyword>
<dbReference type="Proteomes" id="UP001431181">
    <property type="component" value="Unassembled WGS sequence"/>
</dbReference>
<dbReference type="InterPro" id="IPR052168">
    <property type="entry name" value="Cytochrome_b561_oxidase"/>
</dbReference>
<dbReference type="InterPro" id="IPR016174">
    <property type="entry name" value="Di-haem_cyt_TM"/>
</dbReference>
<dbReference type="Pfam" id="PF01292">
    <property type="entry name" value="Ni_hydr_CYTB"/>
    <property type="match status" value="1"/>
</dbReference>
<evidence type="ECO:0000256" key="11">
    <source>
        <dbReference type="ARBA" id="ARBA00023136"/>
    </source>
</evidence>
<keyword evidence="9 14" id="KW-1133">Transmembrane helix</keyword>
<evidence type="ECO:0000256" key="7">
    <source>
        <dbReference type="ARBA" id="ARBA00022723"/>
    </source>
</evidence>
<feature type="transmembrane region" description="Helical" evidence="14">
    <location>
        <begin position="70"/>
        <end position="90"/>
    </location>
</feature>
<keyword evidence="6 14" id="KW-0812">Transmembrane</keyword>
<evidence type="ECO:0000256" key="14">
    <source>
        <dbReference type="SAM" id="Phobius"/>
    </source>
</evidence>
<keyword evidence="5" id="KW-0349">Heme</keyword>
<feature type="transmembrane region" description="Helical" evidence="14">
    <location>
        <begin position="111"/>
        <end position="130"/>
    </location>
</feature>
<evidence type="ECO:0000313" key="17">
    <source>
        <dbReference type="Proteomes" id="UP001431181"/>
    </source>
</evidence>
<keyword evidence="8" id="KW-0249">Electron transport</keyword>
<evidence type="ECO:0000256" key="10">
    <source>
        <dbReference type="ARBA" id="ARBA00023004"/>
    </source>
</evidence>
<keyword evidence="10" id="KW-0408">Iron</keyword>
<feature type="domain" description="Cytochrome b561 bacterial/Ni-hydrogenase" evidence="15">
    <location>
        <begin position="29"/>
        <end position="198"/>
    </location>
</feature>
<sequence length="200" mass="22620">MTLHVNNADASNQGKTHPRNNQWRDGYNHYGKISRTLHWLTAVLVILQFSIVLAWRGTGKNTITLFLDSIGPHGSLGLLILAVTLVRLYWTWLNRKQRPPKAPGLGGKVAHLVHISFYALLLFLPAFALLRQYGEGYEIRLYGMTILPEAERHIAWMVAPADLLHSPLSWLLAGLMIGHIAMALIHRFWFKDNILARMAG</sequence>
<evidence type="ECO:0000259" key="15">
    <source>
        <dbReference type="Pfam" id="PF01292"/>
    </source>
</evidence>
<evidence type="ECO:0000256" key="5">
    <source>
        <dbReference type="ARBA" id="ARBA00022617"/>
    </source>
</evidence>
<feature type="region of interest" description="Disordered" evidence="13">
    <location>
        <begin position="1"/>
        <end position="23"/>
    </location>
</feature>
<evidence type="ECO:0000256" key="6">
    <source>
        <dbReference type="ARBA" id="ARBA00022692"/>
    </source>
</evidence>
<dbReference type="SUPFAM" id="SSF81342">
    <property type="entry name" value="Transmembrane di-heme cytochromes"/>
    <property type="match status" value="1"/>
</dbReference>
<keyword evidence="3" id="KW-0813">Transport</keyword>
<dbReference type="PANTHER" id="PTHR30529">
    <property type="entry name" value="CYTOCHROME B561"/>
    <property type="match status" value="1"/>
</dbReference>
<evidence type="ECO:0000256" key="13">
    <source>
        <dbReference type="SAM" id="MobiDB-lite"/>
    </source>
</evidence>
<name>A0ABT3KIX4_9GAMM</name>
<reference evidence="16" key="1">
    <citation type="submission" date="2022-11" db="EMBL/GenBank/DDBJ databases">
        <title>Marinomonas sp. nov., isolated from marine algae.</title>
        <authorList>
            <person name="Choi D.G."/>
            <person name="Kim J.M."/>
            <person name="Lee J.K."/>
            <person name="Baek J.H."/>
            <person name="Jeon C.O."/>
        </authorList>
    </citation>
    <scope>NUCLEOTIDE SEQUENCE</scope>
    <source>
        <strain evidence="16">KJ51-3</strain>
    </source>
</reference>
<organism evidence="16 17">
    <name type="scientific">Marinomonas rhodophyticola</name>
    <dbReference type="NCBI Taxonomy" id="2992803"/>
    <lineage>
        <taxon>Bacteria</taxon>
        <taxon>Pseudomonadati</taxon>
        <taxon>Pseudomonadota</taxon>
        <taxon>Gammaproteobacteria</taxon>
        <taxon>Oceanospirillales</taxon>
        <taxon>Oceanospirillaceae</taxon>
        <taxon>Marinomonas</taxon>
    </lineage>
</organism>
<feature type="transmembrane region" description="Helical" evidence="14">
    <location>
        <begin position="37"/>
        <end position="58"/>
    </location>
</feature>
<dbReference type="InterPro" id="IPR011577">
    <property type="entry name" value="Cyt_b561_bac/Ni-Hgenase"/>
</dbReference>
<keyword evidence="17" id="KW-1185">Reference proteome</keyword>
<comment type="similarity">
    <text evidence="12">Belongs to the cytochrome b561 family.</text>
</comment>
<keyword evidence="4" id="KW-1003">Cell membrane</keyword>
<evidence type="ECO:0000256" key="12">
    <source>
        <dbReference type="ARBA" id="ARBA00037975"/>
    </source>
</evidence>
<proteinExistence type="inferred from homology"/>
<evidence type="ECO:0000256" key="4">
    <source>
        <dbReference type="ARBA" id="ARBA00022475"/>
    </source>
</evidence>
<dbReference type="PANTHER" id="PTHR30529:SF1">
    <property type="entry name" value="CYTOCHROME B561 HOMOLOG 2"/>
    <property type="match status" value="1"/>
</dbReference>
<evidence type="ECO:0000256" key="2">
    <source>
        <dbReference type="ARBA" id="ARBA00004651"/>
    </source>
</evidence>
<evidence type="ECO:0000256" key="8">
    <source>
        <dbReference type="ARBA" id="ARBA00022982"/>
    </source>
</evidence>
<comment type="cofactor">
    <cofactor evidence="1">
        <name>heme b</name>
        <dbReference type="ChEBI" id="CHEBI:60344"/>
    </cofactor>
</comment>
<gene>
    <name evidence="16" type="ORF">ONZ52_16750</name>
</gene>
<evidence type="ECO:0000256" key="3">
    <source>
        <dbReference type="ARBA" id="ARBA00022448"/>
    </source>
</evidence>
<evidence type="ECO:0000313" key="16">
    <source>
        <dbReference type="EMBL" id="MCW4630490.1"/>
    </source>
</evidence>